<evidence type="ECO:0000313" key="3">
    <source>
        <dbReference type="Proteomes" id="UP000177605"/>
    </source>
</evidence>
<dbReference type="Pfam" id="PF02502">
    <property type="entry name" value="LacAB_rpiB"/>
    <property type="match status" value="1"/>
</dbReference>
<dbReference type="GO" id="GO:0016861">
    <property type="term" value="F:intramolecular oxidoreductase activity, interconverting aldoses and ketoses"/>
    <property type="evidence" value="ECO:0007669"/>
    <property type="project" value="UniProtKB-ARBA"/>
</dbReference>
<reference evidence="2 3" key="1">
    <citation type="journal article" date="2016" name="Nat. Commun.">
        <title>Thousands of microbial genomes shed light on interconnected biogeochemical processes in an aquifer system.</title>
        <authorList>
            <person name="Anantharaman K."/>
            <person name="Brown C.T."/>
            <person name="Hug L.A."/>
            <person name="Sharon I."/>
            <person name="Castelle C.J."/>
            <person name="Probst A.J."/>
            <person name="Thomas B.C."/>
            <person name="Singh A."/>
            <person name="Wilkins M.J."/>
            <person name="Karaoz U."/>
            <person name="Brodie E.L."/>
            <person name="Williams K.H."/>
            <person name="Hubbard S.S."/>
            <person name="Banfield J.F."/>
        </authorList>
    </citation>
    <scope>NUCLEOTIDE SEQUENCE [LARGE SCALE GENOMIC DNA]</scope>
</reference>
<dbReference type="AlphaFoldDB" id="A0A1F8F2Y3"/>
<protein>
    <recommendedName>
        <fullName evidence="4">Ribose-5-phosphate isomerase</fullName>
    </recommendedName>
</protein>
<gene>
    <name evidence="2" type="ORF">A2669_02075</name>
</gene>
<name>A0A1F8F2Y3_9BACT</name>
<dbReference type="SUPFAM" id="SSF89623">
    <property type="entry name" value="Ribose/Galactose isomerase RpiB/AlsB"/>
    <property type="match status" value="1"/>
</dbReference>
<dbReference type="NCBIfam" id="TIGR00689">
    <property type="entry name" value="rpiB_lacA_lacB"/>
    <property type="match status" value="1"/>
</dbReference>
<dbReference type="EMBL" id="MGJM01000001">
    <property type="protein sequence ID" value="OGN07482.1"/>
    <property type="molecule type" value="Genomic_DNA"/>
</dbReference>
<dbReference type="Gene3D" id="3.40.1400.10">
    <property type="entry name" value="Sugar-phosphate isomerase, RpiB/LacA/LacB"/>
    <property type="match status" value="1"/>
</dbReference>
<dbReference type="InterPro" id="IPR036569">
    <property type="entry name" value="RpiB_LacA_LacB_sf"/>
</dbReference>
<dbReference type="GO" id="GO:0005975">
    <property type="term" value="P:carbohydrate metabolic process"/>
    <property type="evidence" value="ECO:0007669"/>
    <property type="project" value="InterPro"/>
</dbReference>
<dbReference type="NCBIfam" id="NF004051">
    <property type="entry name" value="PRK05571.1"/>
    <property type="match status" value="1"/>
</dbReference>
<accession>A0A1F8F2Y3</accession>
<evidence type="ECO:0000256" key="1">
    <source>
        <dbReference type="ARBA" id="ARBA00008754"/>
    </source>
</evidence>
<dbReference type="PANTHER" id="PTHR30345">
    <property type="entry name" value="RIBOSE-5-PHOSPHATE ISOMERASE B"/>
    <property type="match status" value="1"/>
</dbReference>
<dbReference type="PANTHER" id="PTHR30345:SF0">
    <property type="entry name" value="DNA DAMAGE-REPAIR_TOLERATION PROTEIN DRT102"/>
    <property type="match status" value="1"/>
</dbReference>
<organism evidence="2 3">
    <name type="scientific">Candidatus Yanofskybacteria bacterium RIFCSPHIGHO2_01_FULL_48_25b</name>
    <dbReference type="NCBI Taxonomy" id="1802672"/>
    <lineage>
        <taxon>Bacteria</taxon>
        <taxon>Candidatus Yanofskyibacteriota</taxon>
    </lineage>
</organism>
<proteinExistence type="inferred from homology"/>
<dbReference type="Proteomes" id="UP000177605">
    <property type="component" value="Unassembled WGS sequence"/>
</dbReference>
<dbReference type="PIRSF" id="PIRSF005384">
    <property type="entry name" value="RpiB_LacA_B"/>
    <property type="match status" value="1"/>
</dbReference>
<evidence type="ECO:0008006" key="4">
    <source>
        <dbReference type="Google" id="ProtNLM"/>
    </source>
</evidence>
<evidence type="ECO:0000313" key="2">
    <source>
        <dbReference type="EMBL" id="OGN07482.1"/>
    </source>
</evidence>
<dbReference type="InterPro" id="IPR003500">
    <property type="entry name" value="RpiB_LacA_LacB"/>
</dbReference>
<sequence length="148" mass="16862">MIYIGADHRGFELKEKLKEFFDELIFEYEDVGAFSNDPQDDFPEFAAKVAKSIVDLDDRGIIICGTGVGVDEVANKFPGVRCGLAINKEQIRAARHDDDINVLALAADYMSEEDTKKVVKIFLDTDFSGEERHKRRIHEIEEIESDEY</sequence>
<comment type="similarity">
    <text evidence="1">Belongs to the LacAB/RpiB family.</text>
</comment>
<comment type="caution">
    <text evidence="2">The sequence shown here is derived from an EMBL/GenBank/DDBJ whole genome shotgun (WGS) entry which is preliminary data.</text>
</comment>